<dbReference type="EMBL" id="PNBA02000003">
    <property type="protein sequence ID" value="KAG6430134.1"/>
    <property type="molecule type" value="Genomic_DNA"/>
</dbReference>
<evidence type="ECO:0000313" key="2">
    <source>
        <dbReference type="Proteomes" id="UP000298416"/>
    </source>
</evidence>
<organism evidence="1">
    <name type="scientific">Salvia splendens</name>
    <name type="common">Scarlet sage</name>
    <dbReference type="NCBI Taxonomy" id="180675"/>
    <lineage>
        <taxon>Eukaryota</taxon>
        <taxon>Viridiplantae</taxon>
        <taxon>Streptophyta</taxon>
        <taxon>Embryophyta</taxon>
        <taxon>Tracheophyta</taxon>
        <taxon>Spermatophyta</taxon>
        <taxon>Magnoliopsida</taxon>
        <taxon>eudicotyledons</taxon>
        <taxon>Gunneridae</taxon>
        <taxon>Pentapetalae</taxon>
        <taxon>asterids</taxon>
        <taxon>lamiids</taxon>
        <taxon>Lamiales</taxon>
        <taxon>Lamiaceae</taxon>
        <taxon>Nepetoideae</taxon>
        <taxon>Mentheae</taxon>
        <taxon>Salviinae</taxon>
        <taxon>Salvia</taxon>
        <taxon>Salvia subgen. Calosphace</taxon>
        <taxon>core Calosphace</taxon>
    </lineage>
</organism>
<proteinExistence type="predicted"/>
<comment type="caution">
    <text evidence="1">The sequence shown here is derived from an EMBL/GenBank/DDBJ whole genome shotgun (WGS) entry which is preliminary data.</text>
</comment>
<keyword evidence="2" id="KW-1185">Reference proteome</keyword>
<dbReference type="Proteomes" id="UP000298416">
    <property type="component" value="Unassembled WGS sequence"/>
</dbReference>
<sequence length="61" mass="6705">MIPLEPAFEAERVLTAMYNVVKDGTLCGGLNVSLKFTQQITRSRWLCSEDVGGWKSSAAID</sequence>
<dbReference type="AlphaFoldDB" id="A0A8X8YEV8"/>
<accession>A0A8X8YEV8</accession>
<evidence type="ECO:0000313" key="1">
    <source>
        <dbReference type="EMBL" id="KAG6430134.1"/>
    </source>
</evidence>
<reference evidence="1" key="1">
    <citation type="submission" date="2018-01" db="EMBL/GenBank/DDBJ databases">
        <authorList>
            <person name="Mao J.F."/>
        </authorList>
    </citation>
    <scope>NUCLEOTIDE SEQUENCE</scope>
    <source>
        <strain evidence="1">Huo1</strain>
        <tissue evidence="1">Leaf</tissue>
    </source>
</reference>
<protein>
    <submittedName>
        <fullName evidence="1">Uncharacterized protein</fullName>
    </submittedName>
</protein>
<reference evidence="1" key="2">
    <citation type="submission" date="2020-08" db="EMBL/GenBank/DDBJ databases">
        <title>Plant Genome Project.</title>
        <authorList>
            <person name="Zhang R.-G."/>
        </authorList>
    </citation>
    <scope>NUCLEOTIDE SEQUENCE</scope>
    <source>
        <strain evidence="1">Huo1</strain>
        <tissue evidence="1">Leaf</tissue>
    </source>
</reference>
<name>A0A8X8YEV8_SALSN</name>
<gene>
    <name evidence="1" type="ORF">SASPL_108196</name>
</gene>